<evidence type="ECO:0000313" key="2">
    <source>
        <dbReference type="EMBL" id="KAF6363116.1"/>
    </source>
</evidence>
<dbReference type="AlphaFoldDB" id="A0A7J7YN75"/>
<evidence type="ECO:0000256" key="1">
    <source>
        <dbReference type="SAM" id="Phobius"/>
    </source>
</evidence>
<feature type="transmembrane region" description="Helical" evidence="1">
    <location>
        <begin position="60"/>
        <end position="85"/>
    </location>
</feature>
<sequence length="175" mass="20477">MVLIISIVVDVTLITWLRSCLSDFSTRKLLLFLFSLLHSLEGSHSHLSGKLWFISLRVEYLYKLFGIPLHGILDLSSFPIIYIFSHYISKDLWIFTFTLSNNLIIFYLFFLLKIFPVLAIGDSLHSFPYSSNIASLLWINFLSLSLFSSTTRCSRLIFHIFCPNLYWRMVSETRF</sequence>
<gene>
    <name evidence="2" type="ORF">mPipKuh1_010113</name>
</gene>
<comment type="caution">
    <text evidence="2">The sequence shown here is derived from an EMBL/GenBank/DDBJ whole genome shotgun (WGS) entry which is preliminary data.</text>
</comment>
<dbReference type="Proteomes" id="UP000558488">
    <property type="component" value="Unassembled WGS sequence"/>
</dbReference>
<name>A0A7J7YN75_PIPKU</name>
<proteinExistence type="predicted"/>
<dbReference type="EMBL" id="JACAGB010000005">
    <property type="protein sequence ID" value="KAF6363116.1"/>
    <property type="molecule type" value="Genomic_DNA"/>
</dbReference>
<keyword evidence="1" id="KW-0812">Transmembrane</keyword>
<protein>
    <submittedName>
        <fullName evidence="2">Uncharacterized protein</fullName>
    </submittedName>
</protein>
<evidence type="ECO:0000313" key="3">
    <source>
        <dbReference type="Proteomes" id="UP000558488"/>
    </source>
</evidence>
<accession>A0A7J7YN75</accession>
<reference evidence="2 3" key="1">
    <citation type="journal article" date="2020" name="Nature">
        <title>Six reference-quality genomes reveal evolution of bat adaptations.</title>
        <authorList>
            <person name="Jebb D."/>
            <person name="Huang Z."/>
            <person name="Pippel M."/>
            <person name="Hughes G.M."/>
            <person name="Lavrichenko K."/>
            <person name="Devanna P."/>
            <person name="Winkler S."/>
            <person name="Jermiin L.S."/>
            <person name="Skirmuntt E.C."/>
            <person name="Katzourakis A."/>
            <person name="Burkitt-Gray L."/>
            <person name="Ray D.A."/>
            <person name="Sullivan K.A.M."/>
            <person name="Roscito J.G."/>
            <person name="Kirilenko B.M."/>
            <person name="Davalos L.M."/>
            <person name="Corthals A.P."/>
            <person name="Power M.L."/>
            <person name="Jones G."/>
            <person name="Ransome R.D."/>
            <person name="Dechmann D.K.N."/>
            <person name="Locatelli A.G."/>
            <person name="Puechmaille S.J."/>
            <person name="Fedrigo O."/>
            <person name="Jarvis E.D."/>
            <person name="Hiller M."/>
            <person name="Vernes S.C."/>
            <person name="Myers E.W."/>
            <person name="Teeling E.C."/>
        </authorList>
    </citation>
    <scope>NUCLEOTIDE SEQUENCE [LARGE SCALE GENOMIC DNA]</scope>
    <source>
        <strain evidence="2">MPipKuh1</strain>
        <tissue evidence="2">Flight muscle</tissue>
    </source>
</reference>
<keyword evidence="1" id="KW-0472">Membrane</keyword>
<keyword evidence="3" id="KW-1185">Reference proteome</keyword>
<keyword evidence="1" id="KW-1133">Transmembrane helix</keyword>
<organism evidence="2 3">
    <name type="scientific">Pipistrellus kuhlii</name>
    <name type="common">Kuhl's pipistrelle</name>
    <dbReference type="NCBI Taxonomy" id="59472"/>
    <lineage>
        <taxon>Eukaryota</taxon>
        <taxon>Metazoa</taxon>
        <taxon>Chordata</taxon>
        <taxon>Craniata</taxon>
        <taxon>Vertebrata</taxon>
        <taxon>Euteleostomi</taxon>
        <taxon>Mammalia</taxon>
        <taxon>Eutheria</taxon>
        <taxon>Laurasiatheria</taxon>
        <taxon>Chiroptera</taxon>
        <taxon>Yangochiroptera</taxon>
        <taxon>Vespertilionidae</taxon>
        <taxon>Pipistrellus</taxon>
    </lineage>
</organism>
<feature type="transmembrane region" description="Helical" evidence="1">
    <location>
        <begin position="127"/>
        <end position="147"/>
    </location>
</feature>
<feature type="transmembrane region" description="Helical" evidence="1">
    <location>
        <begin position="92"/>
        <end position="115"/>
    </location>
</feature>